<organism evidence="2 3">
    <name type="scientific">Natronomonas pharaonis (strain ATCC 35678 / DSM 2160 / CIP 103997 / JCM 8858 / NBRC 14720 / NCIMB 2260 / Gabara)</name>
    <name type="common">Halobacterium pharaonis</name>
    <dbReference type="NCBI Taxonomy" id="348780"/>
    <lineage>
        <taxon>Archaea</taxon>
        <taxon>Methanobacteriati</taxon>
        <taxon>Methanobacteriota</taxon>
        <taxon>Stenosarchaea group</taxon>
        <taxon>Halobacteria</taxon>
        <taxon>Halobacteriales</taxon>
        <taxon>Natronomonadaceae</taxon>
        <taxon>Natronomonas</taxon>
    </lineage>
</organism>
<protein>
    <submittedName>
        <fullName evidence="2">Small CPxCG-related zinc finger protein</fullName>
    </submittedName>
</protein>
<dbReference type="KEGG" id="nph:NP_6105F"/>
<gene>
    <name evidence="2" type="ordered locus">NP_6105F</name>
</gene>
<dbReference type="Proteomes" id="UP000002698">
    <property type="component" value="Plasmid PL131"/>
</dbReference>
<accession>I7L1Y1</accession>
<dbReference type="InterPro" id="IPR025874">
    <property type="entry name" value="DZR"/>
</dbReference>
<sequence>MTPIPSLRGVLAALSGTDATVECPTCAASVDVSDSECSSCGAVLLVECRSCGETIGASTDACPACEKSDFGVFRID</sequence>
<dbReference type="AlphaFoldDB" id="I7L1Y1"/>
<evidence type="ECO:0000259" key="1">
    <source>
        <dbReference type="Pfam" id="PF12773"/>
    </source>
</evidence>
<dbReference type="Pfam" id="PF12773">
    <property type="entry name" value="DZR"/>
    <property type="match status" value="1"/>
</dbReference>
<feature type="domain" description="DZANK-type" evidence="1">
    <location>
        <begin position="23"/>
        <end position="66"/>
    </location>
</feature>
<keyword evidence="3" id="KW-1185">Reference proteome</keyword>
<keyword evidence="2" id="KW-0614">Plasmid</keyword>
<evidence type="ECO:0000313" key="2">
    <source>
        <dbReference type="EMBL" id="CCI69590.1"/>
    </source>
</evidence>
<evidence type="ECO:0000313" key="3">
    <source>
        <dbReference type="Proteomes" id="UP000002698"/>
    </source>
</evidence>
<reference evidence="2 3" key="1">
    <citation type="journal article" date="2005" name="Genome Res.">
        <title>Living with two extremes: conclusions from the genome sequence of Natronomonas pharaonis.</title>
        <authorList>
            <person name="Falb M."/>
            <person name="Pfeiffer F."/>
            <person name="Palm P."/>
            <person name="Rodewald K."/>
            <person name="Hickmann V."/>
            <person name="Tittor J."/>
            <person name="Oesterhelt D."/>
        </authorList>
    </citation>
    <scope>NUCLEOTIDE SEQUENCE [LARGE SCALE GENOMIC DNA]</scope>
    <source>
        <strain evidence="3">ATCC 35678 / DSM 2160 / CIP 103997 / JCM 8858 / NBRC 14720 / NCIMB 2260 / Gabara</strain>
    </source>
</reference>
<geneLocation type="plasmid" evidence="2 3">
    <name>PL131</name>
</geneLocation>
<dbReference type="EnsemblBacteria" id="CCI69590">
    <property type="protein sequence ID" value="CCI69590"/>
    <property type="gene ID" value="NP_6105F"/>
</dbReference>
<proteinExistence type="predicted"/>
<dbReference type="EMBL" id="CR936258">
    <property type="protein sequence ID" value="CCI69590.1"/>
    <property type="molecule type" value="Genomic_DNA"/>
</dbReference>
<dbReference type="HOGENOM" id="CLU_2646033_0_0_2"/>
<name>I7L1Y1_NATPD</name>